<dbReference type="InterPro" id="IPR007607">
    <property type="entry name" value="BacA/B"/>
</dbReference>
<evidence type="ECO:0000313" key="2">
    <source>
        <dbReference type="EMBL" id="MCK9684365.1"/>
    </source>
</evidence>
<keyword evidence="3" id="KW-1185">Reference proteome</keyword>
<sequence length="215" mass="21640">MKRLDLDLELKPEPPTASPAVLAARQRRALVVGLGGGRESDSPMAKSSFAERRLRSSDTAATRFVDPIPGTGLAPLPGEVLAAATTTGSPPAAAAASTAAGLRLDDALVVPAGALIRGYVRCRALLLVGDVVGNVHCTAGPVVIRSGASLKGRLVASGDVYVCGTVGDTGGGAVITTRGKLTLAPGARVDGDVRSGWLDLYDGAMLNGAAKGCED</sequence>
<dbReference type="AlphaFoldDB" id="A0A9X2C0X8"/>
<dbReference type="RefSeq" id="WP_275680397.1">
    <property type="nucleotide sequence ID" value="NZ_JAJLJH010000001.1"/>
</dbReference>
<evidence type="ECO:0000313" key="3">
    <source>
        <dbReference type="Proteomes" id="UP001139353"/>
    </source>
</evidence>
<dbReference type="EMBL" id="JAJLJH010000001">
    <property type="protein sequence ID" value="MCK9684365.1"/>
    <property type="molecule type" value="Genomic_DNA"/>
</dbReference>
<accession>A0A9X2C0X8</accession>
<gene>
    <name evidence="2" type="ORF">LPC04_01440</name>
</gene>
<protein>
    <submittedName>
        <fullName evidence="2">Polymer-forming cytoskeletal protein</fullName>
    </submittedName>
</protein>
<proteinExistence type="predicted"/>
<evidence type="ECO:0000256" key="1">
    <source>
        <dbReference type="SAM" id="MobiDB-lite"/>
    </source>
</evidence>
<organism evidence="2 3">
    <name type="scientific">Scleromatobacter humisilvae</name>
    <dbReference type="NCBI Taxonomy" id="2897159"/>
    <lineage>
        <taxon>Bacteria</taxon>
        <taxon>Pseudomonadati</taxon>
        <taxon>Pseudomonadota</taxon>
        <taxon>Betaproteobacteria</taxon>
        <taxon>Burkholderiales</taxon>
        <taxon>Sphaerotilaceae</taxon>
        <taxon>Scleromatobacter</taxon>
    </lineage>
</organism>
<dbReference type="Pfam" id="PF04519">
    <property type="entry name" value="Bactofilin"/>
    <property type="match status" value="1"/>
</dbReference>
<comment type="caution">
    <text evidence="2">The sequence shown here is derived from an EMBL/GenBank/DDBJ whole genome shotgun (WGS) entry which is preliminary data.</text>
</comment>
<name>A0A9X2C0X8_9BURK</name>
<feature type="region of interest" description="Disordered" evidence="1">
    <location>
        <begin position="34"/>
        <end position="54"/>
    </location>
</feature>
<dbReference type="Proteomes" id="UP001139353">
    <property type="component" value="Unassembled WGS sequence"/>
</dbReference>
<reference evidence="2" key="1">
    <citation type="submission" date="2021-11" db="EMBL/GenBank/DDBJ databases">
        <title>BS-T2-15 a new species belonging to the Comamonadaceae family isolated from the soil of a French oak forest.</title>
        <authorList>
            <person name="Mieszkin S."/>
            <person name="Alain K."/>
        </authorList>
    </citation>
    <scope>NUCLEOTIDE SEQUENCE</scope>
    <source>
        <strain evidence="2">BS-T2-15</strain>
    </source>
</reference>